<dbReference type="PANTHER" id="PTHR30250">
    <property type="entry name" value="PST FAMILY PREDICTED COLANIC ACID TRANSPORTER"/>
    <property type="match status" value="1"/>
</dbReference>
<keyword evidence="3 6" id="KW-0812">Transmembrane</keyword>
<feature type="transmembrane region" description="Helical" evidence="6">
    <location>
        <begin position="48"/>
        <end position="66"/>
    </location>
</feature>
<dbReference type="STRING" id="551991.SAMN05192529_12217"/>
<feature type="transmembrane region" description="Helical" evidence="6">
    <location>
        <begin position="153"/>
        <end position="175"/>
    </location>
</feature>
<sequence>MSGIKQLAGQTVWYGLSNIGGRFLTYITTPIITYLVGSRAGQAEMGTYTVLYAYIALLNIIFTYGFETAYFRFSNKEGISQRSLFQTAFTSHIISTVCFVFLISLFRVPIGDFIGVEGHYSYILWCLAIIGFDTLCVIPLAKLRKESRPKKYAFVNLAGIAVYLFLTIYFLAYLPETAAKSTGWLHGWYAQQTKTGLLLKANLAQAMVTFILLFKEWRSIRFEFEKSLWRQLWRYSSPMIIGGLAGMVNEVIDRQMLEKLYNGTVEDSKIQVAIYGYCYKLSVIITLFISAFKMAAEPFFFNKSQDKDALKVYARVMKWFVITLAIAYLFTALFLDVWKFIVGPTYRSGVGVVPVLLAANLCLGIYYNLSIWYKLADKMRIGMYISLFGAAITFFGNYYFIPKFGYYACAWTTFACYFLMMIVCYKTGQRMFPIPYNVKKLTAYLVSMLLLYFIHVGVGALTTSLIIRVLAGMILMSLFILLVFFAERKELERMPYVGPLVNRMMAKVARA</sequence>
<dbReference type="Proteomes" id="UP000199041">
    <property type="component" value="Unassembled WGS sequence"/>
</dbReference>
<feature type="transmembrane region" description="Helical" evidence="6">
    <location>
        <begin position="87"/>
        <end position="110"/>
    </location>
</feature>
<dbReference type="InterPro" id="IPR050833">
    <property type="entry name" value="Poly_Biosynth_Transport"/>
</dbReference>
<feature type="transmembrane region" description="Helical" evidence="6">
    <location>
        <begin position="272"/>
        <end position="295"/>
    </location>
</feature>
<keyword evidence="4 6" id="KW-1133">Transmembrane helix</keyword>
<evidence type="ECO:0000313" key="8">
    <source>
        <dbReference type="Proteomes" id="UP000199041"/>
    </source>
</evidence>
<name>A0A1H4BJG7_9BACT</name>
<keyword evidence="5 6" id="KW-0472">Membrane</keyword>
<evidence type="ECO:0000256" key="2">
    <source>
        <dbReference type="ARBA" id="ARBA00022475"/>
    </source>
</evidence>
<dbReference type="OrthoDB" id="9814608at2"/>
<evidence type="ECO:0000256" key="3">
    <source>
        <dbReference type="ARBA" id="ARBA00022692"/>
    </source>
</evidence>
<dbReference type="InterPro" id="IPR002797">
    <property type="entry name" value="Polysacc_synth"/>
</dbReference>
<accession>A0A1H4BJG7</accession>
<proteinExistence type="predicted"/>
<protein>
    <submittedName>
        <fullName evidence="7">Membrane protein involved in the export of O-antigen and teichoic acid</fullName>
    </submittedName>
</protein>
<keyword evidence="2" id="KW-1003">Cell membrane</keyword>
<dbReference type="AlphaFoldDB" id="A0A1H4BJG7"/>
<dbReference type="RefSeq" id="WP_091400193.1">
    <property type="nucleotide sequence ID" value="NZ_FNQY01000022.1"/>
</dbReference>
<dbReference type="GO" id="GO:0005886">
    <property type="term" value="C:plasma membrane"/>
    <property type="evidence" value="ECO:0007669"/>
    <property type="project" value="UniProtKB-SubCell"/>
</dbReference>
<feature type="transmembrane region" description="Helical" evidence="6">
    <location>
        <begin position="441"/>
        <end position="460"/>
    </location>
</feature>
<feature type="transmembrane region" description="Helical" evidence="6">
    <location>
        <begin position="122"/>
        <end position="141"/>
    </location>
</feature>
<keyword evidence="8" id="KW-1185">Reference proteome</keyword>
<feature type="transmembrane region" description="Helical" evidence="6">
    <location>
        <begin position="381"/>
        <end position="399"/>
    </location>
</feature>
<comment type="subcellular location">
    <subcellularLocation>
        <location evidence="1">Cell membrane</location>
        <topology evidence="1">Multi-pass membrane protein</topology>
    </subcellularLocation>
</comment>
<feature type="transmembrane region" description="Helical" evidence="6">
    <location>
        <begin position="405"/>
        <end position="425"/>
    </location>
</feature>
<feature type="transmembrane region" description="Helical" evidence="6">
    <location>
        <begin position="12"/>
        <end position="36"/>
    </location>
</feature>
<reference evidence="7 8" key="1">
    <citation type="submission" date="2016-10" db="EMBL/GenBank/DDBJ databases">
        <authorList>
            <person name="de Groot N.N."/>
        </authorList>
    </citation>
    <scope>NUCLEOTIDE SEQUENCE [LARGE SCALE GENOMIC DNA]</scope>
    <source>
        <strain evidence="7 8">Vu-144</strain>
    </source>
</reference>
<evidence type="ECO:0000256" key="1">
    <source>
        <dbReference type="ARBA" id="ARBA00004651"/>
    </source>
</evidence>
<evidence type="ECO:0000313" key="7">
    <source>
        <dbReference type="EMBL" id="SEA48335.1"/>
    </source>
</evidence>
<feature type="transmembrane region" description="Helical" evidence="6">
    <location>
        <begin position="316"/>
        <end position="338"/>
    </location>
</feature>
<gene>
    <name evidence="7" type="ORF">SAMN05192529_12217</name>
</gene>
<feature type="transmembrane region" description="Helical" evidence="6">
    <location>
        <begin position="350"/>
        <end position="369"/>
    </location>
</feature>
<feature type="transmembrane region" description="Helical" evidence="6">
    <location>
        <begin position="466"/>
        <end position="486"/>
    </location>
</feature>
<dbReference type="PANTHER" id="PTHR30250:SF11">
    <property type="entry name" value="O-ANTIGEN TRANSPORTER-RELATED"/>
    <property type="match status" value="1"/>
</dbReference>
<dbReference type="EMBL" id="FNQY01000022">
    <property type="protein sequence ID" value="SEA48335.1"/>
    <property type="molecule type" value="Genomic_DNA"/>
</dbReference>
<evidence type="ECO:0000256" key="6">
    <source>
        <dbReference type="SAM" id="Phobius"/>
    </source>
</evidence>
<evidence type="ECO:0000256" key="5">
    <source>
        <dbReference type="ARBA" id="ARBA00023136"/>
    </source>
</evidence>
<evidence type="ECO:0000256" key="4">
    <source>
        <dbReference type="ARBA" id="ARBA00022989"/>
    </source>
</evidence>
<organism evidence="7 8">
    <name type="scientific">Arachidicoccus rhizosphaerae</name>
    <dbReference type="NCBI Taxonomy" id="551991"/>
    <lineage>
        <taxon>Bacteria</taxon>
        <taxon>Pseudomonadati</taxon>
        <taxon>Bacteroidota</taxon>
        <taxon>Chitinophagia</taxon>
        <taxon>Chitinophagales</taxon>
        <taxon>Chitinophagaceae</taxon>
        <taxon>Arachidicoccus</taxon>
    </lineage>
</organism>
<dbReference type="Pfam" id="PF01943">
    <property type="entry name" value="Polysacc_synt"/>
    <property type="match status" value="1"/>
</dbReference>